<comment type="similarity">
    <text evidence="1">Belongs to the DegT/DnrJ/EryC1 family.</text>
</comment>
<evidence type="ECO:0000313" key="3">
    <source>
        <dbReference type="Proteomes" id="UP001357223"/>
    </source>
</evidence>
<organism evidence="2 3">
    <name type="scientific">Niallia oryzisoli</name>
    <dbReference type="NCBI Taxonomy" id="1737571"/>
    <lineage>
        <taxon>Bacteria</taxon>
        <taxon>Bacillati</taxon>
        <taxon>Bacillota</taxon>
        <taxon>Bacilli</taxon>
        <taxon>Bacillales</taxon>
        <taxon>Bacillaceae</taxon>
        <taxon>Niallia</taxon>
    </lineage>
</organism>
<dbReference type="Gene3D" id="3.90.1150.10">
    <property type="entry name" value="Aspartate Aminotransferase, domain 1"/>
    <property type="match status" value="1"/>
</dbReference>
<keyword evidence="2" id="KW-0032">Aminotransferase</keyword>
<keyword evidence="3" id="KW-1185">Reference proteome</keyword>
<dbReference type="Gene3D" id="3.40.640.10">
    <property type="entry name" value="Type I PLP-dependent aspartate aminotransferase-like (Major domain)"/>
    <property type="match status" value="1"/>
</dbReference>
<dbReference type="InterPro" id="IPR000653">
    <property type="entry name" value="DegT/StrS_aminotransferase"/>
</dbReference>
<accession>A0ABZ2CBC8</accession>
<keyword evidence="1" id="KW-0663">Pyridoxal phosphate</keyword>
<gene>
    <name evidence="2" type="ORF">R4Z09_28185</name>
</gene>
<dbReference type="InterPro" id="IPR015422">
    <property type="entry name" value="PyrdxlP-dep_Trfase_small"/>
</dbReference>
<dbReference type="EC" id="2.6.1.-" evidence="2"/>
<evidence type="ECO:0000313" key="2">
    <source>
        <dbReference type="EMBL" id="WVX81047.1"/>
    </source>
</evidence>
<dbReference type="PANTHER" id="PTHR30244">
    <property type="entry name" value="TRANSAMINASE"/>
    <property type="match status" value="1"/>
</dbReference>
<dbReference type="Pfam" id="PF01041">
    <property type="entry name" value="DegT_DnrJ_EryC1"/>
    <property type="match status" value="1"/>
</dbReference>
<dbReference type="Proteomes" id="UP001357223">
    <property type="component" value="Chromosome"/>
</dbReference>
<reference evidence="2 3" key="1">
    <citation type="submission" date="2023-10" db="EMBL/GenBank/DDBJ databases">
        <title>Niallia locisalis sp.nov. isolated from a salt pond sample.</title>
        <authorList>
            <person name="Li X.-J."/>
            <person name="Dong L."/>
        </authorList>
    </citation>
    <scope>NUCLEOTIDE SEQUENCE [LARGE SCALE GENOMIC DNA]</scope>
    <source>
        <strain evidence="2 3">DSM 29761</strain>
    </source>
</reference>
<name>A0ABZ2CBC8_9BACI</name>
<dbReference type="InterPro" id="IPR015421">
    <property type="entry name" value="PyrdxlP-dep_Trfase_major"/>
</dbReference>
<protein>
    <submittedName>
        <fullName evidence="2">DegT/DnrJ/EryC1/StrS family aminotransferase</fullName>
        <ecNumber evidence="2">2.6.1.-</ecNumber>
    </submittedName>
</protein>
<keyword evidence="2" id="KW-0808">Transferase</keyword>
<sequence length="381" mass="42552">MMEFRDLKTQYHTYKQEINTAIQEVLDSAHFIGGKQVSELEEQLAHYVGVKHCITCANGTEAMTLVLMAWGIGEGDAVFVPDFTFFSTGEVVSFSGATPVFVDVDRDTFNIDPVHLEKSIMKTMEEEKLTPKAIIPVDLFGLPAGYEKIEKIAKKYQLFVLEDGAQGFGGNIKGKRACSFGDAATTSFFPAKPLGCYGDGGAIFTNDDGLAAFIQSLKVHGKGIHKYDNVRIGVNSRLDTIQAAVLKVKLKAFIDHELDDINLVYRLYNERLSGIVETPVIPEGYYSSFAQYTIKLKNKRQRDYLQAKLKEYGIPSMIYYGKPMHKQGAFEDLNYDDKEFNVANELSEIVLSLPIHPYMSVDDVIKVTKVIMMVLDGDKSV</sequence>
<dbReference type="PIRSF" id="PIRSF000390">
    <property type="entry name" value="PLP_StrS"/>
    <property type="match status" value="1"/>
</dbReference>
<dbReference type="EMBL" id="CP137640">
    <property type="protein sequence ID" value="WVX81047.1"/>
    <property type="molecule type" value="Genomic_DNA"/>
</dbReference>
<dbReference type="SUPFAM" id="SSF53383">
    <property type="entry name" value="PLP-dependent transferases"/>
    <property type="match status" value="1"/>
</dbReference>
<dbReference type="InterPro" id="IPR015424">
    <property type="entry name" value="PyrdxlP-dep_Trfase"/>
</dbReference>
<evidence type="ECO:0000256" key="1">
    <source>
        <dbReference type="RuleBase" id="RU004508"/>
    </source>
</evidence>
<dbReference type="PANTHER" id="PTHR30244:SF42">
    <property type="entry name" value="UDP-2-ACETAMIDO-2-DEOXY-3-OXO-D-GLUCURONATE AMINOTRANSFERASE"/>
    <property type="match status" value="1"/>
</dbReference>
<dbReference type="CDD" id="cd00616">
    <property type="entry name" value="AHBA_syn"/>
    <property type="match status" value="1"/>
</dbReference>
<proteinExistence type="inferred from homology"/>
<dbReference type="GO" id="GO:0008483">
    <property type="term" value="F:transaminase activity"/>
    <property type="evidence" value="ECO:0007669"/>
    <property type="project" value="UniProtKB-KW"/>
</dbReference>